<accession>A0A914DQF3</accession>
<evidence type="ECO:0000313" key="1">
    <source>
        <dbReference type="Proteomes" id="UP000887540"/>
    </source>
</evidence>
<keyword evidence="1" id="KW-1185">Reference proteome</keyword>
<dbReference type="AlphaFoldDB" id="A0A914DQF3"/>
<proteinExistence type="predicted"/>
<name>A0A914DQF3_9BILA</name>
<reference evidence="2" key="1">
    <citation type="submission" date="2022-11" db="UniProtKB">
        <authorList>
            <consortium name="WormBaseParasite"/>
        </authorList>
    </citation>
    <scope>IDENTIFICATION</scope>
</reference>
<dbReference type="Proteomes" id="UP000887540">
    <property type="component" value="Unplaced"/>
</dbReference>
<sequence length="387" mass="44199">MAPRGAGKKKQGLFCNAKYSKTVFKNLSTSVMKRVERDIAKLVEHDEPTPEINKWIKAPPVKKPRQEENFDFNMVSEAPIRPLLKALQPRRNLNMDFDPHRGFKTANQFMGEQDTHVMARDDFIFNAPSPIPGPSAPYKPPPQTLANQISRTPTFLKTTPEEMQMRRKKARNSEPEKLAFFPDDPPMEEIVDRICLAIPHLTLRNDEAITYTDAAYSIVKEALLAQLNLREPSESTINRTMIEESEDVYQTLHDCTNFFNIDGEEGELLEEDSHLNDESPTRIDLSQLQIPDPLSIRNAFIDVDQSSSTQAAFANNIFHMFSQDFERNFNFTSPTSSDPDAPVISDIFSQTQNSEKDSSSYHWEIPPAPLVFEENYSSTFKTPQFDF</sequence>
<organism evidence="1 2">
    <name type="scientific">Acrobeloides nanus</name>
    <dbReference type="NCBI Taxonomy" id="290746"/>
    <lineage>
        <taxon>Eukaryota</taxon>
        <taxon>Metazoa</taxon>
        <taxon>Ecdysozoa</taxon>
        <taxon>Nematoda</taxon>
        <taxon>Chromadorea</taxon>
        <taxon>Rhabditida</taxon>
        <taxon>Tylenchina</taxon>
        <taxon>Cephalobomorpha</taxon>
        <taxon>Cephaloboidea</taxon>
        <taxon>Cephalobidae</taxon>
        <taxon>Acrobeloides</taxon>
    </lineage>
</organism>
<protein>
    <submittedName>
        <fullName evidence="2">Uncharacterized protein</fullName>
    </submittedName>
</protein>
<dbReference type="WBParaSite" id="ACRNAN_scaffold3607.g18517.t1">
    <property type="protein sequence ID" value="ACRNAN_scaffold3607.g18517.t1"/>
    <property type="gene ID" value="ACRNAN_scaffold3607.g18517"/>
</dbReference>
<evidence type="ECO:0000313" key="2">
    <source>
        <dbReference type="WBParaSite" id="ACRNAN_scaffold3607.g18517.t1"/>
    </source>
</evidence>